<dbReference type="PANTHER" id="PTHR13486:SF2">
    <property type="entry name" value="SPLICING FACTOR C9ORF78"/>
    <property type="match status" value="1"/>
</dbReference>
<dbReference type="InterPro" id="IPR010756">
    <property type="entry name" value="Tls1-like"/>
</dbReference>
<dbReference type="EMBL" id="HG670854">
    <property type="protein sequence ID" value="CDI78340.1"/>
    <property type="molecule type" value="Genomic_DNA"/>
</dbReference>
<dbReference type="Pfam" id="PF07052">
    <property type="entry name" value="Hep_59"/>
    <property type="match status" value="1"/>
</dbReference>
<dbReference type="AlphaFoldDB" id="U6GDV5"/>
<accession>U6GDV5</accession>
<evidence type="ECO:0000256" key="1">
    <source>
        <dbReference type="ARBA" id="ARBA00004123"/>
    </source>
</evidence>
<gene>
    <name evidence="5" type="ORF">EAH_00032730</name>
</gene>
<evidence type="ECO:0000313" key="5">
    <source>
        <dbReference type="EMBL" id="CDI78340.1"/>
    </source>
</evidence>
<feature type="region of interest" description="Disordered" evidence="4">
    <location>
        <begin position="125"/>
        <end position="188"/>
    </location>
</feature>
<organism evidence="5 6">
    <name type="scientific">Eimeria acervulina</name>
    <name type="common">Coccidian parasite</name>
    <dbReference type="NCBI Taxonomy" id="5801"/>
    <lineage>
        <taxon>Eukaryota</taxon>
        <taxon>Sar</taxon>
        <taxon>Alveolata</taxon>
        <taxon>Apicomplexa</taxon>
        <taxon>Conoidasida</taxon>
        <taxon>Coccidia</taxon>
        <taxon>Eucoccidiorida</taxon>
        <taxon>Eimeriorina</taxon>
        <taxon>Eimeriidae</taxon>
        <taxon>Eimeria</taxon>
    </lineage>
</organism>
<evidence type="ECO:0000256" key="2">
    <source>
        <dbReference type="ARBA" id="ARBA00007643"/>
    </source>
</evidence>
<protein>
    <submittedName>
        <fullName evidence="5">Uncharacterized protein</fullName>
    </submittedName>
</protein>
<evidence type="ECO:0000256" key="4">
    <source>
        <dbReference type="SAM" id="MobiDB-lite"/>
    </source>
</evidence>
<reference evidence="5" key="2">
    <citation type="submission" date="2013-10" db="EMBL/GenBank/DDBJ databases">
        <authorList>
            <person name="Aslett M."/>
        </authorList>
    </citation>
    <scope>NUCLEOTIDE SEQUENCE</scope>
    <source>
        <strain evidence="5">Houghton</strain>
    </source>
</reference>
<dbReference type="OMA" id="KRMHEGR"/>
<feature type="compositionally biased region" description="Basic and acidic residues" evidence="4">
    <location>
        <begin position="150"/>
        <end position="161"/>
    </location>
</feature>
<dbReference type="VEuPathDB" id="ToxoDB:EAH_00032730"/>
<dbReference type="GeneID" id="25271343"/>
<name>U6GDV5_EIMAC</name>
<keyword evidence="6" id="KW-1185">Reference proteome</keyword>
<dbReference type="RefSeq" id="XP_013251428.1">
    <property type="nucleotide sequence ID" value="XM_013395974.1"/>
</dbReference>
<comment type="subcellular location">
    <subcellularLocation>
        <location evidence="1">Nucleus</location>
    </subcellularLocation>
</comment>
<reference evidence="5" key="1">
    <citation type="submission" date="2013-10" db="EMBL/GenBank/DDBJ databases">
        <title>Genomic analysis of the causative agents of coccidiosis in chickens.</title>
        <authorList>
            <person name="Reid A.J."/>
            <person name="Blake D."/>
            <person name="Billington K."/>
            <person name="Browne H."/>
            <person name="Dunn M."/>
            <person name="Hung S."/>
            <person name="Kawahara F."/>
            <person name="Miranda-Saavedra D."/>
            <person name="Mourier T."/>
            <person name="Nagra H."/>
            <person name="Otto T.D."/>
            <person name="Rawlings N."/>
            <person name="Sanchez A."/>
            <person name="Sanders M."/>
            <person name="Subramaniam C."/>
            <person name="Tay Y."/>
            <person name="Dear P."/>
            <person name="Doerig C."/>
            <person name="Gruber A."/>
            <person name="Parkinson J."/>
            <person name="Shirley M."/>
            <person name="Wan K.L."/>
            <person name="Berriman M."/>
            <person name="Tomley F."/>
            <person name="Pain A."/>
        </authorList>
    </citation>
    <scope>NUCLEOTIDE SEQUENCE</scope>
    <source>
        <strain evidence="5">Houghton</strain>
    </source>
</reference>
<feature type="region of interest" description="Disordered" evidence="4">
    <location>
        <begin position="1"/>
        <end position="21"/>
    </location>
</feature>
<evidence type="ECO:0000256" key="3">
    <source>
        <dbReference type="ARBA" id="ARBA00023242"/>
    </source>
</evidence>
<proteinExistence type="inferred from homology"/>
<feature type="region of interest" description="Disordered" evidence="4">
    <location>
        <begin position="60"/>
        <end position="103"/>
    </location>
</feature>
<feature type="compositionally biased region" description="Polar residues" evidence="4">
    <location>
        <begin position="133"/>
        <end position="148"/>
    </location>
</feature>
<comment type="similarity">
    <text evidence="2">Belongs to the TLS1 family.</text>
</comment>
<sequence length="382" mass="42130">MGKSSVSAGLAFQKPSSAPPHASSGSLLWYSLPLACYTGGPALVGKEAAGIFTSMASRGVDSTADAGDASSPPEDAESTTRRLLSAAADSEASDTSQMPRGLFRSGLRSIHSLKRLKDLEDADEALGTEQERASPSSCAIPQRTSTEAPQEPREDEQRGSDSDDDTLEVVRSMKDLQRMRGGPRKGLDARVALQETLQDKDDEEAEDAVGLLEKNFAAGGPGSVTDKHLEEFLRERMKDKQHETREEKALREHEMVDKMRDLYAIPDHLKVADKTEEYKDQMNWVTGLVEVELPMETKLKNIEATERAKRQLLRKGLLEEAEENPEDPDVVRKTAFVSKGFLHFACEHLQAQKARDGHEVKQFAKRTKRMNEGRGRVGVAPM</sequence>
<dbReference type="GO" id="GO:0005681">
    <property type="term" value="C:spliceosomal complex"/>
    <property type="evidence" value="ECO:0007669"/>
    <property type="project" value="TreeGrafter"/>
</dbReference>
<dbReference type="Proteomes" id="UP000018050">
    <property type="component" value="Unassembled WGS sequence"/>
</dbReference>
<dbReference type="OrthoDB" id="5627at2759"/>
<feature type="compositionally biased region" description="Low complexity" evidence="4">
    <location>
        <begin position="85"/>
        <end position="96"/>
    </location>
</feature>
<evidence type="ECO:0000313" key="6">
    <source>
        <dbReference type="Proteomes" id="UP000018050"/>
    </source>
</evidence>
<keyword evidence="3" id="KW-0539">Nucleus</keyword>
<dbReference type="GO" id="GO:0000398">
    <property type="term" value="P:mRNA splicing, via spliceosome"/>
    <property type="evidence" value="ECO:0007669"/>
    <property type="project" value="TreeGrafter"/>
</dbReference>
<dbReference type="PANTHER" id="PTHR13486">
    <property type="entry name" value="TELOMERE LENGTH AND SILENCING PROTEIN 1 TLS1 FAMILY MEMBER"/>
    <property type="match status" value="1"/>
</dbReference>